<evidence type="ECO:0000256" key="1">
    <source>
        <dbReference type="SAM" id="Phobius"/>
    </source>
</evidence>
<keyword evidence="1" id="KW-0472">Membrane</keyword>
<dbReference type="RefSeq" id="WP_243013077.1">
    <property type="nucleotide sequence ID" value="NZ_JALGAR010000006.1"/>
</dbReference>
<protein>
    <submittedName>
        <fullName evidence="2">Uncharacterized protein</fullName>
    </submittedName>
</protein>
<comment type="caution">
    <text evidence="2">The sequence shown here is derived from an EMBL/GenBank/DDBJ whole genome shotgun (WGS) entry which is preliminary data.</text>
</comment>
<name>A0AA41UM84_9MICO</name>
<accession>A0AA41UM84</accession>
<dbReference type="AlphaFoldDB" id="A0AA41UM84"/>
<sequence length="299" mass="31747">MAKVKKPQLTKEDLDARFAVRQEKNRVRRATKVTRDDIEKSLAERKAKRSERAVPGQLARIVSLGLGVALIIGSGALAVTTTASTDAFNLSTQVNEQRLASAKGDLAAIPAADEQGTATYAAELKEQIAAATAKGQEIATLQQDFTSILARGNTASNGNGAPTTAFQDSVEHRKLLAPYFVKGALLVDDAQAYVAGSVLPFDANQIDPRFPWYVGYQPGSQGRIVVDPAVSGWALTSVVATETRGVLEATWLNKNTTTGDLFAWATASYYVDPGAFGRLTVGQTTLGERNASTSSKAGE</sequence>
<proteinExistence type="predicted"/>
<keyword evidence="1" id="KW-1133">Transmembrane helix</keyword>
<keyword evidence="1" id="KW-0812">Transmembrane</keyword>
<dbReference type="EMBL" id="JALGAR010000006">
    <property type="protein sequence ID" value="MCI4659586.1"/>
    <property type="molecule type" value="Genomic_DNA"/>
</dbReference>
<organism evidence="2 3">
    <name type="scientific">Cryobacterium zhongshanensis</name>
    <dbReference type="NCBI Taxonomy" id="2928153"/>
    <lineage>
        <taxon>Bacteria</taxon>
        <taxon>Bacillati</taxon>
        <taxon>Actinomycetota</taxon>
        <taxon>Actinomycetes</taxon>
        <taxon>Micrococcales</taxon>
        <taxon>Microbacteriaceae</taxon>
        <taxon>Cryobacterium</taxon>
    </lineage>
</organism>
<feature type="transmembrane region" description="Helical" evidence="1">
    <location>
        <begin position="58"/>
        <end position="79"/>
    </location>
</feature>
<keyword evidence="3" id="KW-1185">Reference proteome</keyword>
<reference evidence="2" key="1">
    <citation type="submission" date="2022-03" db="EMBL/GenBank/DDBJ databases">
        <title>Cryobacterium sp. nov. strain ZS14-85, isolated from Antarctic soil.</title>
        <authorList>
            <person name="Li J."/>
            <person name="Niu G."/>
        </authorList>
    </citation>
    <scope>NUCLEOTIDE SEQUENCE</scope>
    <source>
        <strain evidence="2">ZS14-85</strain>
    </source>
</reference>
<evidence type="ECO:0000313" key="2">
    <source>
        <dbReference type="EMBL" id="MCI4659586.1"/>
    </source>
</evidence>
<dbReference type="Proteomes" id="UP001165341">
    <property type="component" value="Unassembled WGS sequence"/>
</dbReference>
<evidence type="ECO:0000313" key="3">
    <source>
        <dbReference type="Proteomes" id="UP001165341"/>
    </source>
</evidence>
<gene>
    <name evidence="2" type="ORF">MQH31_17420</name>
</gene>